<reference evidence="1 2" key="1">
    <citation type="submission" date="2020-08" db="EMBL/GenBank/DDBJ databases">
        <title>A Genomic Blueprint of the Chicken Gut Microbiome.</title>
        <authorList>
            <person name="Gilroy R."/>
            <person name="Ravi A."/>
            <person name="Getino M."/>
            <person name="Pursley I."/>
            <person name="Horton D.L."/>
            <person name="Alikhan N.-F."/>
            <person name="Baker D."/>
            <person name="Gharbi K."/>
            <person name="Hall N."/>
            <person name="Watson M."/>
            <person name="Adriaenssens E.M."/>
            <person name="Foster-Nyarko E."/>
            <person name="Jarju S."/>
            <person name="Secka A."/>
            <person name="Antonio M."/>
            <person name="Oren A."/>
            <person name="Chaudhuri R."/>
            <person name="La Ragione R.M."/>
            <person name="Hildebrand F."/>
            <person name="Pallen M.J."/>
        </authorList>
    </citation>
    <scope>NUCLEOTIDE SEQUENCE [LARGE SCALE GENOMIC DNA]</scope>
    <source>
        <strain evidence="1 2">Sa5YUA1</strain>
    </source>
</reference>
<protein>
    <submittedName>
        <fullName evidence="1">Uncharacterized protein</fullName>
    </submittedName>
</protein>
<accession>A0ABR8QKP8</accession>
<evidence type="ECO:0000313" key="1">
    <source>
        <dbReference type="EMBL" id="MBD7935932.1"/>
    </source>
</evidence>
<keyword evidence="2" id="KW-1185">Reference proteome</keyword>
<comment type="caution">
    <text evidence="1">The sequence shown here is derived from an EMBL/GenBank/DDBJ whole genome shotgun (WGS) entry which is preliminary data.</text>
</comment>
<dbReference type="Proteomes" id="UP000657931">
    <property type="component" value="Unassembled WGS sequence"/>
</dbReference>
<gene>
    <name evidence="1" type="ORF">H9655_02730</name>
</gene>
<name>A0ABR8QKP8_9BACI</name>
<evidence type="ECO:0000313" key="2">
    <source>
        <dbReference type="Proteomes" id="UP000657931"/>
    </source>
</evidence>
<proteinExistence type="predicted"/>
<dbReference type="EMBL" id="JACSQT010000001">
    <property type="protein sequence ID" value="MBD7935932.1"/>
    <property type="molecule type" value="Genomic_DNA"/>
</dbReference>
<sequence>MNEERCVELLNEISNRFDSMFAEIKNDVQDIKESVDRIEANYGVVSELLKLKR</sequence>
<organism evidence="1 2">
    <name type="scientific">Cytobacillus stercorigallinarum</name>
    <dbReference type="NCBI Taxonomy" id="2762240"/>
    <lineage>
        <taxon>Bacteria</taxon>
        <taxon>Bacillati</taxon>
        <taxon>Bacillota</taxon>
        <taxon>Bacilli</taxon>
        <taxon>Bacillales</taxon>
        <taxon>Bacillaceae</taxon>
        <taxon>Cytobacillus</taxon>
    </lineage>
</organism>